<organism evidence="2 3">
    <name type="scientific">Symplocastrum torsivum CPER-KK1</name>
    <dbReference type="NCBI Taxonomy" id="450513"/>
    <lineage>
        <taxon>Bacteria</taxon>
        <taxon>Bacillati</taxon>
        <taxon>Cyanobacteriota</taxon>
        <taxon>Cyanophyceae</taxon>
        <taxon>Oscillatoriophycideae</taxon>
        <taxon>Oscillatoriales</taxon>
        <taxon>Microcoleaceae</taxon>
        <taxon>Symplocastrum</taxon>
    </lineage>
</organism>
<dbReference type="EMBL" id="JAHHIF010000004">
    <property type="protein sequence ID" value="MBW4543606.1"/>
    <property type="molecule type" value="Genomic_DNA"/>
</dbReference>
<accession>A0A951PGV3</accession>
<dbReference type="SUPFAM" id="SSF52540">
    <property type="entry name" value="P-loop containing nucleoside triphosphate hydrolases"/>
    <property type="match status" value="1"/>
</dbReference>
<sequence length="447" mass="50435">MDLHLLTFFKACNPAKTLIVGNPDDRQYYIDFSSVRGGRIIEALGRTITRLSPDEPTCQLFTGHIGCGKSTELFRLKAQLEQQQFHVVYFESSQDLDMADVDISDILLSIAKSVSESLEAIGIHLRPQYFARLFNDIKDFFQTPIDLSAEAELSLGIGKITAKTKDSPQLREQLRQHLEPRTQGILSAINEEILGRGIEELKGRGKKGLVVIIDNLDRVDNRPMPSGRSQPEYLFIDRGSQLRRLNCHVVYTLPLDLMFSNEYETLKNRLGGGVAPKVLPMVPIQLRDGRDSPKGITLLQQLVLARAFPDVDAQARLSLIPKVFDSLATLNRLCRISGGHVRNLLGLLYSCLQQEDPPLSRRCLESVIKSNRDDLTLGVDDEEWELLSQVVHQQVVKGEREYQVLLRSGFVYEYRDELGRWFGINPALVETERFRSLSAVTNKSSVS</sequence>
<evidence type="ECO:0000259" key="1">
    <source>
        <dbReference type="Pfam" id="PF07693"/>
    </source>
</evidence>
<dbReference type="InterPro" id="IPR027417">
    <property type="entry name" value="P-loop_NTPase"/>
</dbReference>
<evidence type="ECO:0000313" key="2">
    <source>
        <dbReference type="EMBL" id="MBW4543606.1"/>
    </source>
</evidence>
<dbReference type="AlphaFoldDB" id="A0A951PGV3"/>
<reference evidence="2" key="2">
    <citation type="journal article" date="2022" name="Microbiol. Resour. Announc.">
        <title>Metagenome Sequencing to Explore Phylogenomics of Terrestrial Cyanobacteria.</title>
        <authorList>
            <person name="Ward R.D."/>
            <person name="Stajich J.E."/>
            <person name="Johansen J.R."/>
            <person name="Huntemann M."/>
            <person name="Clum A."/>
            <person name="Foster B."/>
            <person name="Foster B."/>
            <person name="Roux S."/>
            <person name="Palaniappan K."/>
            <person name="Varghese N."/>
            <person name="Mukherjee S."/>
            <person name="Reddy T.B.K."/>
            <person name="Daum C."/>
            <person name="Copeland A."/>
            <person name="Chen I.A."/>
            <person name="Ivanova N.N."/>
            <person name="Kyrpides N.C."/>
            <person name="Shapiro N."/>
            <person name="Eloe-Fadrosh E.A."/>
            <person name="Pietrasiak N."/>
        </authorList>
    </citation>
    <scope>NUCLEOTIDE SEQUENCE</scope>
    <source>
        <strain evidence="2">CPER-KK1</strain>
    </source>
</reference>
<evidence type="ECO:0000313" key="3">
    <source>
        <dbReference type="Proteomes" id="UP000753908"/>
    </source>
</evidence>
<feature type="domain" description="KAP NTPase" evidence="1">
    <location>
        <begin position="40"/>
        <end position="222"/>
    </location>
</feature>
<name>A0A951PGV3_9CYAN</name>
<proteinExistence type="predicted"/>
<dbReference type="InterPro" id="IPR011646">
    <property type="entry name" value="KAP_P-loop"/>
</dbReference>
<dbReference type="Pfam" id="PF07693">
    <property type="entry name" value="KAP_NTPase"/>
    <property type="match status" value="1"/>
</dbReference>
<dbReference type="Gene3D" id="3.40.50.300">
    <property type="entry name" value="P-loop containing nucleotide triphosphate hydrolases"/>
    <property type="match status" value="1"/>
</dbReference>
<reference evidence="2" key="1">
    <citation type="submission" date="2021-05" db="EMBL/GenBank/DDBJ databases">
        <authorList>
            <person name="Pietrasiak N."/>
            <person name="Ward R."/>
            <person name="Stajich J.E."/>
            <person name="Kurbessoian T."/>
        </authorList>
    </citation>
    <scope>NUCLEOTIDE SEQUENCE</scope>
    <source>
        <strain evidence="2">CPER-KK1</strain>
    </source>
</reference>
<gene>
    <name evidence="2" type="ORF">KME25_04020</name>
</gene>
<protein>
    <submittedName>
        <fullName evidence="2">KAP family NTPase</fullName>
    </submittedName>
</protein>
<dbReference type="Proteomes" id="UP000753908">
    <property type="component" value="Unassembled WGS sequence"/>
</dbReference>
<comment type="caution">
    <text evidence="2">The sequence shown here is derived from an EMBL/GenBank/DDBJ whole genome shotgun (WGS) entry which is preliminary data.</text>
</comment>